<dbReference type="AlphaFoldDB" id="A0A5M6BW30"/>
<name>A0A5M6BW30_9TREE</name>
<dbReference type="InterPro" id="IPR029071">
    <property type="entry name" value="Ubiquitin-like_domsf"/>
</dbReference>
<reference evidence="1" key="1">
    <citation type="submission" date="2017-08" db="EMBL/GenBank/DDBJ databases">
        <authorList>
            <person name="Cuomo C."/>
            <person name="Billmyre B."/>
            <person name="Heitman J."/>
        </authorList>
    </citation>
    <scope>NUCLEOTIDE SEQUENCE</scope>
    <source>
        <strain evidence="1">CBS 12478</strain>
    </source>
</reference>
<accession>A0A5M6BW30</accession>
<dbReference type="PANTHER" id="PTHR10562">
    <property type="entry name" value="SMALL UBIQUITIN-RELATED MODIFIER"/>
    <property type="match status" value="1"/>
</dbReference>
<dbReference type="Proteomes" id="UP000322225">
    <property type="component" value="Chromosome 4"/>
</dbReference>
<sequence length="102" mass="11041">MSDAGSPAQPPAEAKPKPEGDANNTLNIKIVSTNGDEVFFKIKKTTRLNKLKTAYADRVGTDVNAIRLLFDGQRILDTQTAEELELEDGDALEVLLEQVGGN</sequence>
<dbReference type="RefSeq" id="XP_031859409.1">
    <property type="nucleotide sequence ID" value="XM_032006388.1"/>
</dbReference>
<protein>
    <submittedName>
        <fullName evidence="1">Uncharacterized protein</fullName>
    </submittedName>
</protein>
<keyword evidence="2" id="KW-1185">Reference proteome</keyword>
<dbReference type="Gene3D" id="3.10.20.90">
    <property type="entry name" value="Phosphatidylinositol 3-kinase Catalytic Subunit, Chain A, domain 1"/>
    <property type="match status" value="1"/>
</dbReference>
<gene>
    <name evidence="1" type="ORF">CI109_102671</name>
</gene>
<evidence type="ECO:0000313" key="1">
    <source>
        <dbReference type="EMBL" id="WWD18221.1"/>
    </source>
</evidence>
<dbReference type="PROSITE" id="PS50053">
    <property type="entry name" value="UBIQUITIN_2"/>
    <property type="match status" value="1"/>
</dbReference>
<dbReference type="InterPro" id="IPR000626">
    <property type="entry name" value="Ubiquitin-like_dom"/>
</dbReference>
<organism evidence="1 2">
    <name type="scientific">Kwoniella shandongensis</name>
    <dbReference type="NCBI Taxonomy" id="1734106"/>
    <lineage>
        <taxon>Eukaryota</taxon>
        <taxon>Fungi</taxon>
        <taxon>Dikarya</taxon>
        <taxon>Basidiomycota</taxon>
        <taxon>Agaricomycotina</taxon>
        <taxon>Tremellomycetes</taxon>
        <taxon>Tremellales</taxon>
        <taxon>Cryptococcaceae</taxon>
        <taxon>Kwoniella</taxon>
    </lineage>
</organism>
<dbReference type="EMBL" id="CP144054">
    <property type="protein sequence ID" value="WWD18221.1"/>
    <property type="molecule type" value="Genomic_DNA"/>
</dbReference>
<dbReference type="OrthoDB" id="442921at2759"/>
<dbReference type="KEGG" id="ksn:43590546"/>
<dbReference type="GeneID" id="43590546"/>
<dbReference type="SMART" id="SM00213">
    <property type="entry name" value="UBQ"/>
    <property type="match status" value="1"/>
</dbReference>
<evidence type="ECO:0000313" key="2">
    <source>
        <dbReference type="Proteomes" id="UP000322225"/>
    </source>
</evidence>
<dbReference type="Pfam" id="PF11976">
    <property type="entry name" value="Rad60-SLD"/>
    <property type="match status" value="1"/>
</dbReference>
<dbReference type="SUPFAM" id="SSF54236">
    <property type="entry name" value="Ubiquitin-like"/>
    <property type="match status" value="1"/>
</dbReference>
<proteinExistence type="predicted"/>
<dbReference type="InterPro" id="IPR022617">
    <property type="entry name" value="Rad60/SUMO-like_dom"/>
</dbReference>
<dbReference type="FunFam" id="3.10.20.90:FF:000202">
    <property type="entry name" value="Small ubiquitin-related modifier I"/>
    <property type="match status" value="1"/>
</dbReference>
<reference evidence="1" key="2">
    <citation type="submission" date="2024-01" db="EMBL/GenBank/DDBJ databases">
        <title>Comparative genomics of Cryptococcus and Kwoniella reveals pathogenesis evolution and contrasting modes of karyotype evolution via chromosome fusion or intercentromeric recombination.</title>
        <authorList>
            <person name="Coelho M.A."/>
            <person name="David-Palma M."/>
            <person name="Shea T."/>
            <person name="Bowers K."/>
            <person name="McGinley-Smith S."/>
            <person name="Mohammad A.W."/>
            <person name="Gnirke A."/>
            <person name="Yurkov A.M."/>
            <person name="Nowrousian M."/>
            <person name="Sun S."/>
            <person name="Cuomo C.A."/>
            <person name="Heitman J."/>
        </authorList>
    </citation>
    <scope>NUCLEOTIDE SEQUENCE</scope>
    <source>
        <strain evidence="1">CBS 12478</strain>
    </source>
</reference>